<gene>
    <name evidence="1" type="ORF">MFLAVUS_002361</name>
</gene>
<name>A0ABP9YQ17_9FUNG</name>
<evidence type="ECO:0000313" key="2">
    <source>
        <dbReference type="Proteomes" id="UP001473302"/>
    </source>
</evidence>
<evidence type="ECO:0000313" key="1">
    <source>
        <dbReference type="EMBL" id="GAA5808961.1"/>
    </source>
</evidence>
<sequence length="142" mass="16195">MSIMEKMKISTLRNEKLPITGDLPACWTCCLRELTLDYQSIGETSSISSRIAIETNKCVFNGENSSPLNTRKIGLIPRYDDTENVELSLNEWKKTKVTTQLKLKQQSKNLRVNACILNNLNGKYCKFYETLALDLIGKFKPQ</sequence>
<dbReference type="Proteomes" id="UP001473302">
    <property type="component" value="Unassembled WGS sequence"/>
</dbReference>
<protein>
    <submittedName>
        <fullName evidence="1">Uncharacterized protein</fullName>
    </submittedName>
</protein>
<accession>A0ABP9YQ17</accession>
<comment type="caution">
    <text evidence="1">The sequence shown here is derived from an EMBL/GenBank/DDBJ whole genome shotgun (WGS) entry which is preliminary data.</text>
</comment>
<organism evidence="1 2">
    <name type="scientific">Mucor flavus</name>
    <dbReference type="NCBI Taxonomy" id="439312"/>
    <lineage>
        <taxon>Eukaryota</taxon>
        <taxon>Fungi</taxon>
        <taxon>Fungi incertae sedis</taxon>
        <taxon>Mucoromycota</taxon>
        <taxon>Mucoromycotina</taxon>
        <taxon>Mucoromycetes</taxon>
        <taxon>Mucorales</taxon>
        <taxon>Mucorineae</taxon>
        <taxon>Mucoraceae</taxon>
        <taxon>Mucor</taxon>
    </lineage>
</organism>
<reference evidence="1 2" key="1">
    <citation type="submission" date="2024-04" db="EMBL/GenBank/DDBJ databases">
        <title>genome sequences of Mucor flavus KT1a and Helicostylum pulchrum KT1b strains isolated from the surface of a dry-aged beef.</title>
        <authorList>
            <person name="Toyotome T."/>
            <person name="Hosono M."/>
            <person name="Torimaru M."/>
            <person name="Fukuda K."/>
            <person name="Mikami N."/>
        </authorList>
    </citation>
    <scope>NUCLEOTIDE SEQUENCE [LARGE SCALE GENOMIC DNA]</scope>
    <source>
        <strain evidence="1 2">KT1a</strain>
    </source>
</reference>
<proteinExistence type="predicted"/>
<keyword evidence="2" id="KW-1185">Reference proteome</keyword>
<dbReference type="EMBL" id="BAABUK010000004">
    <property type="protein sequence ID" value="GAA5808961.1"/>
    <property type="molecule type" value="Genomic_DNA"/>
</dbReference>